<dbReference type="Proteomes" id="UP001058974">
    <property type="component" value="Chromosome 1"/>
</dbReference>
<accession>A0A9D5GYL7</accession>
<dbReference type="Gramene" id="Psat01G0375700-T1">
    <property type="protein sequence ID" value="KAI5445654.1"/>
    <property type="gene ID" value="KIW84_013757"/>
</dbReference>
<gene>
    <name evidence="1" type="ORF">KIW84_013757</name>
</gene>
<evidence type="ECO:0000313" key="1">
    <source>
        <dbReference type="EMBL" id="KAI5445654.1"/>
    </source>
</evidence>
<keyword evidence="2" id="KW-1185">Reference proteome</keyword>
<name>A0A9D5GYL7_PEA</name>
<sequence>MCSEGSRTKNVGKILSSSPVGGPPFSTLHPTLHLTLLLRVTAIISPICIEFSSVPLSWCGKLHISGLMEMLELQLHGEDGSFGLQDHESSSNMNIEIGSRFDPMCLQLTRTAEYTAAQLGAFNDPTADGNCLGNCSVVAEILQPEFRAAAAGSIAELAWP</sequence>
<protein>
    <submittedName>
        <fullName evidence="1">Uncharacterized protein</fullName>
    </submittedName>
</protein>
<comment type="caution">
    <text evidence="1">The sequence shown here is derived from an EMBL/GenBank/DDBJ whole genome shotgun (WGS) entry which is preliminary data.</text>
</comment>
<organism evidence="1 2">
    <name type="scientific">Pisum sativum</name>
    <name type="common">Garden pea</name>
    <name type="synonym">Lathyrus oleraceus</name>
    <dbReference type="NCBI Taxonomy" id="3888"/>
    <lineage>
        <taxon>Eukaryota</taxon>
        <taxon>Viridiplantae</taxon>
        <taxon>Streptophyta</taxon>
        <taxon>Embryophyta</taxon>
        <taxon>Tracheophyta</taxon>
        <taxon>Spermatophyta</taxon>
        <taxon>Magnoliopsida</taxon>
        <taxon>eudicotyledons</taxon>
        <taxon>Gunneridae</taxon>
        <taxon>Pentapetalae</taxon>
        <taxon>rosids</taxon>
        <taxon>fabids</taxon>
        <taxon>Fabales</taxon>
        <taxon>Fabaceae</taxon>
        <taxon>Papilionoideae</taxon>
        <taxon>50 kb inversion clade</taxon>
        <taxon>NPAAA clade</taxon>
        <taxon>Hologalegina</taxon>
        <taxon>IRL clade</taxon>
        <taxon>Fabeae</taxon>
        <taxon>Lathyrus</taxon>
    </lineage>
</organism>
<dbReference type="AlphaFoldDB" id="A0A9D5GYL7"/>
<proteinExistence type="predicted"/>
<dbReference type="EMBL" id="JAMSHJ010000001">
    <property type="protein sequence ID" value="KAI5445654.1"/>
    <property type="molecule type" value="Genomic_DNA"/>
</dbReference>
<reference evidence="1 2" key="1">
    <citation type="journal article" date="2022" name="Nat. Genet.">
        <title>Improved pea reference genome and pan-genome highlight genomic features and evolutionary characteristics.</title>
        <authorList>
            <person name="Yang T."/>
            <person name="Liu R."/>
            <person name="Luo Y."/>
            <person name="Hu S."/>
            <person name="Wang D."/>
            <person name="Wang C."/>
            <person name="Pandey M.K."/>
            <person name="Ge S."/>
            <person name="Xu Q."/>
            <person name="Li N."/>
            <person name="Li G."/>
            <person name="Huang Y."/>
            <person name="Saxena R.K."/>
            <person name="Ji Y."/>
            <person name="Li M."/>
            <person name="Yan X."/>
            <person name="He Y."/>
            <person name="Liu Y."/>
            <person name="Wang X."/>
            <person name="Xiang C."/>
            <person name="Varshney R.K."/>
            <person name="Ding H."/>
            <person name="Gao S."/>
            <person name="Zong X."/>
        </authorList>
    </citation>
    <scope>NUCLEOTIDE SEQUENCE [LARGE SCALE GENOMIC DNA]</scope>
    <source>
        <strain evidence="1 2">cv. Zhongwan 6</strain>
    </source>
</reference>
<evidence type="ECO:0000313" key="2">
    <source>
        <dbReference type="Proteomes" id="UP001058974"/>
    </source>
</evidence>